<gene>
    <name evidence="8" type="ORF">PoB_000074000</name>
</gene>
<feature type="transmembrane region" description="Helical" evidence="6">
    <location>
        <begin position="25"/>
        <end position="53"/>
    </location>
</feature>
<proteinExistence type="predicted"/>
<feature type="domain" description="G-protein coupled receptors family 1 profile" evidence="7">
    <location>
        <begin position="44"/>
        <end position="359"/>
    </location>
</feature>
<keyword evidence="2 6" id="KW-0812">Transmembrane</keyword>
<evidence type="ECO:0000256" key="6">
    <source>
        <dbReference type="SAM" id="Phobius"/>
    </source>
</evidence>
<evidence type="ECO:0000256" key="4">
    <source>
        <dbReference type="ARBA" id="ARBA00023136"/>
    </source>
</evidence>
<comment type="caution">
    <text evidence="8">The sequence shown here is derived from an EMBL/GenBank/DDBJ whole genome shotgun (WGS) entry which is preliminary data.</text>
</comment>
<evidence type="ECO:0000259" key="7">
    <source>
        <dbReference type="PROSITE" id="PS50262"/>
    </source>
</evidence>
<evidence type="ECO:0000256" key="1">
    <source>
        <dbReference type="ARBA" id="ARBA00004370"/>
    </source>
</evidence>
<sequence>MNRSLDVSFQETYIEQIVSDELYPYLKSFFCILTLIFSVSAVCFNAINVFIFCKIGVTDSITVCFLHLAVCDFCTMVCLSVFTFFTLLYALSAPGSKYLSTQAYAISITYSLGLDIGATTTTYIALQRGLCVAWPFLTRHAFTRNRSLIVLITTTVFLVACWIPRAFTFRYVEISDPKSNSSKILIVEFFGLFNEFYSFNLIFVKIILGFTQYAIMSVCAVAIFIGMKSSIRLKSFSKSGAPDPHNSRSNQKSLDKTDMNEKKVAGHEKTEEDSSNVNSEAKMEKDKKAPQKELLVIKQALTVVLLQIFCATPGITVFIYSMLDPKFQIGTEYNNLFFLVYGVVDMSYALNAFTNFFIYLNFNTKFRQCLHSVFHCGTGITNRPMSKRSRN</sequence>
<dbReference type="PANTHER" id="PTHR46641">
    <property type="entry name" value="FMRFAMIDE RECEPTOR-RELATED"/>
    <property type="match status" value="1"/>
</dbReference>
<evidence type="ECO:0000313" key="9">
    <source>
        <dbReference type="Proteomes" id="UP000735302"/>
    </source>
</evidence>
<feature type="transmembrane region" description="Helical" evidence="6">
    <location>
        <begin position="300"/>
        <end position="323"/>
    </location>
</feature>
<evidence type="ECO:0000256" key="5">
    <source>
        <dbReference type="SAM" id="MobiDB-lite"/>
    </source>
</evidence>
<dbReference type="PANTHER" id="PTHR46641:SF2">
    <property type="entry name" value="FMRFAMIDE RECEPTOR"/>
    <property type="match status" value="1"/>
</dbReference>
<feature type="region of interest" description="Disordered" evidence="5">
    <location>
        <begin position="237"/>
        <end position="285"/>
    </location>
</feature>
<dbReference type="EMBL" id="BLXT01000063">
    <property type="protein sequence ID" value="GFN74234.1"/>
    <property type="molecule type" value="Genomic_DNA"/>
</dbReference>
<feature type="transmembrane region" description="Helical" evidence="6">
    <location>
        <begin position="335"/>
        <end position="360"/>
    </location>
</feature>
<evidence type="ECO:0000256" key="2">
    <source>
        <dbReference type="ARBA" id="ARBA00022692"/>
    </source>
</evidence>
<dbReference type="InterPro" id="IPR052954">
    <property type="entry name" value="GPCR-Ligand_Int"/>
</dbReference>
<dbReference type="InterPro" id="IPR017452">
    <property type="entry name" value="GPCR_Rhodpsn_7TM"/>
</dbReference>
<dbReference type="SUPFAM" id="SSF81321">
    <property type="entry name" value="Family A G protein-coupled receptor-like"/>
    <property type="match status" value="1"/>
</dbReference>
<evidence type="ECO:0000256" key="3">
    <source>
        <dbReference type="ARBA" id="ARBA00022989"/>
    </source>
</evidence>
<dbReference type="Proteomes" id="UP000735302">
    <property type="component" value="Unassembled WGS sequence"/>
</dbReference>
<dbReference type="AlphaFoldDB" id="A0AAV3XU64"/>
<feature type="transmembrane region" description="Helical" evidence="6">
    <location>
        <begin position="202"/>
        <end position="225"/>
    </location>
</feature>
<evidence type="ECO:0000313" key="8">
    <source>
        <dbReference type="EMBL" id="GFN74234.1"/>
    </source>
</evidence>
<feature type="transmembrane region" description="Helical" evidence="6">
    <location>
        <begin position="103"/>
        <end position="126"/>
    </location>
</feature>
<keyword evidence="4 6" id="KW-0472">Membrane</keyword>
<keyword evidence="8" id="KW-0675">Receptor</keyword>
<dbReference type="Gene3D" id="1.20.1070.10">
    <property type="entry name" value="Rhodopsin 7-helix transmembrane proteins"/>
    <property type="match status" value="1"/>
</dbReference>
<protein>
    <submittedName>
        <fullName evidence="8">Chemosensory receptor c</fullName>
    </submittedName>
</protein>
<feature type="transmembrane region" description="Helical" evidence="6">
    <location>
        <begin position="65"/>
        <end position="91"/>
    </location>
</feature>
<dbReference type="PROSITE" id="PS50262">
    <property type="entry name" value="G_PROTEIN_RECEP_F1_2"/>
    <property type="match status" value="1"/>
</dbReference>
<feature type="compositionally biased region" description="Basic and acidic residues" evidence="5">
    <location>
        <begin position="253"/>
        <end position="272"/>
    </location>
</feature>
<name>A0AAV3XU64_9GAST</name>
<keyword evidence="3 6" id="KW-1133">Transmembrane helix</keyword>
<feature type="transmembrane region" description="Helical" evidence="6">
    <location>
        <begin position="147"/>
        <end position="167"/>
    </location>
</feature>
<comment type="subcellular location">
    <subcellularLocation>
        <location evidence="1">Membrane</location>
    </subcellularLocation>
</comment>
<dbReference type="GO" id="GO:0016020">
    <property type="term" value="C:membrane"/>
    <property type="evidence" value="ECO:0007669"/>
    <property type="project" value="UniProtKB-SubCell"/>
</dbReference>
<reference evidence="8 9" key="1">
    <citation type="journal article" date="2021" name="Elife">
        <title>Chloroplast acquisition without the gene transfer in kleptoplastic sea slugs, Plakobranchus ocellatus.</title>
        <authorList>
            <person name="Maeda T."/>
            <person name="Takahashi S."/>
            <person name="Yoshida T."/>
            <person name="Shimamura S."/>
            <person name="Takaki Y."/>
            <person name="Nagai Y."/>
            <person name="Toyoda A."/>
            <person name="Suzuki Y."/>
            <person name="Arimoto A."/>
            <person name="Ishii H."/>
            <person name="Satoh N."/>
            <person name="Nishiyama T."/>
            <person name="Hasebe M."/>
            <person name="Maruyama T."/>
            <person name="Minagawa J."/>
            <person name="Obokata J."/>
            <person name="Shigenobu S."/>
        </authorList>
    </citation>
    <scope>NUCLEOTIDE SEQUENCE [LARGE SCALE GENOMIC DNA]</scope>
</reference>
<accession>A0AAV3XU64</accession>
<organism evidence="8 9">
    <name type="scientific">Plakobranchus ocellatus</name>
    <dbReference type="NCBI Taxonomy" id="259542"/>
    <lineage>
        <taxon>Eukaryota</taxon>
        <taxon>Metazoa</taxon>
        <taxon>Spiralia</taxon>
        <taxon>Lophotrochozoa</taxon>
        <taxon>Mollusca</taxon>
        <taxon>Gastropoda</taxon>
        <taxon>Heterobranchia</taxon>
        <taxon>Euthyneura</taxon>
        <taxon>Panpulmonata</taxon>
        <taxon>Sacoglossa</taxon>
        <taxon>Placobranchoidea</taxon>
        <taxon>Plakobranchidae</taxon>
        <taxon>Plakobranchus</taxon>
    </lineage>
</organism>
<keyword evidence="9" id="KW-1185">Reference proteome</keyword>